<evidence type="ECO:0000256" key="3">
    <source>
        <dbReference type="ARBA" id="ARBA00022448"/>
    </source>
</evidence>
<evidence type="ECO:0000256" key="1">
    <source>
        <dbReference type="ARBA" id="ARBA00004141"/>
    </source>
</evidence>
<keyword evidence="12" id="KW-1185">Reference proteome</keyword>
<comment type="caution">
    <text evidence="11">The sequence shown here is derived from an EMBL/GenBank/DDBJ whole genome shotgun (WGS) entry which is preliminary data.</text>
</comment>
<protein>
    <recommendedName>
        <fullName evidence="10">Amino acid transporter transmembrane domain-containing protein</fullName>
    </recommendedName>
</protein>
<keyword evidence="3" id="KW-0813">Transport</keyword>
<feature type="transmembrane region" description="Helical" evidence="9">
    <location>
        <begin position="308"/>
        <end position="329"/>
    </location>
</feature>
<keyword evidence="5" id="KW-0029">Amino-acid transport</keyword>
<evidence type="ECO:0000256" key="8">
    <source>
        <dbReference type="SAM" id="MobiDB-lite"/>
    </source>
</evidence>
<evidence type="ECO:0000256" key="4">
    <source>
        <dbReference type="ARBA" id="ARBA00022692"/>
    </source>
</evidence>
<evidence type="ECO:0000256" key="9">
    <source>
        <dbReference type="SAM" id="Phobius"/>
    </source>
</evidence>
<keyword evidence="6 9" id="KW-1133">Transmembrane helix</keyword>
<evidence type="ECO:0000256" key="6">
    <source>
        <dbReference type="ARBA" id="ARBA00022989"/>
    </source>
</evidence>
<dbReference type="EMBL" id="BTCM01000001">
    <property type="protein sequence ID" value="GMK53827.1"/>
    <property type="molecule type" value="Genomic_DNA"/>
</dbReference>
<feature type="transmembrane region" description="Helical" evidence="9">
    <location>
        <begin position="465"/>
        <end position="483"/>
    </location>
</feature>
<gene>
    <name evidence="11" type="ORF">CspeluHIS016_0104130</name>
</gene>
<keyword evidence="4 9" id="KW-0812">Transmembrane</keyword>
<dbReference type="GO" id="GO:0016020">
    <property type="term" value="C:membrane"/>
    <property type="evidence" value="ECO:0007669"/>
    <property type="project" value="UniProtKB-SubCell"/>
</dbReference>
<accession>A0AAD3Y9I1</accession>
<feature type="transmembrane region" description="Helical" evidence="9">
    <location>
        <begin position="435"/>
        <end position="459"/>
    </location>
</feature>
<dbReference type="Pfam" id="PF01490">
    <property type="entry name" value="Aa_trans"/>
    <property type="match status" value="1"/>
</dbReference>
<reference evidence="11" key="2">
    <citation type="submission" date="2023-06" db="EMBL/GenBank/DDBJ databases">
        <authorList>
            <person name="Kobayashi Y."/>
            <person name="Kayamori A."/>
            <person name="Aoki K."/>
            <person name="Shiwa Y."/>
            <person name="Fujita N."/>
            <person name="Sugita T."/>
            <person name="Iwasaki W."/>
            <person name="Tanaka N."/>
            <person name="Takashima M."/>
        </authorList>
    </citation>
    <scope>NUCLEOTIDE SEQUENCE</scope>
    <source>
        <strain evidence="11">HIS016</strain>
    </source>
</reference>
<dbReference type="InterPro" id="IPR013057">
    <property type="entry name" value="AA_transpt_TM"/>
</dbReference>
<feature type="transmembrane region" description="Helical" evidence="9">
    <location>
        <begin position="249"/>
        <end position="265"/>
    </location>
</feature>
<feature type="transmembrane region" description="Helical" evidence="9">
    <location>
        <begin position="495"/>
        <end position="514"/>
    </location>
</feature>
<keyword evidence="7 9" id="KW-0472">Membrane</keyword>
<evidence type="ECO:0000256" key="2">
    <source>
        <dbReference type="ARBA" id="ARBA00008066"/>
    </source>
</evidence>
<proteinExistence type="inferred from homology"/>
<evidence type="ECO:0000256" key="5">
    <source>
        <dbReference type="ARBA" id="ARBA00022970"/>
    </source>
</evidence>
<dbReference type="GO" id="GO:0015179">
    <property type="term" value="F:L-amino acid transmembrane transporter activity"/>
    <property type="evidence" value="ECO:0007669"/>
    <property type="project" value="TreeGrafter"/>
</dbReference>
<evidence type="ECO:0000313" key="11">
    <source>
        <dbReference type="EMBL" id="GMK53827.1"/>
    </source>
</evidence>
<feature type="transmembrane region" description="Helical" evidence="9">
    <location>
        <begin position="197"/>
        <end position="221"/>
    </location>
</feature>
<dbReference type="GO" id="GO:0005783">
    <property type="term" value="C:endoplasmic reticulum"/>
    <property type="evidence" value="ECO:0007669"/>
    <property type="project" value="TreeGrafter"/>
</dbReference>
<evidence type="ECO:0000256" key="7">
    <source>
        <dbReference type="ARBA" id="ARBA00023136"/>
    </source>
</evidence>
<organism evidence="11 12">
    <name type="scientific">Cutaneotrichosporon spelunceum</name>
    <dbReference type="NCBI Taxonomy" id="1672016"/>
    <lineage>
        <taxon>Eukaryota</taxon>
        <taxon>Fungi</taxon>
        <taxon>Dikarya</taxon>
        <taxon>Basidiomycota</taxon>
        <taxon>Agaricomycotina</taxon>
        <taxon>Tremellomycetes</taxon>
        <taxon>Trichosporonales</taxon>
        <taxon>Trichosporonaceae</taxon>
        <taxon>Cutaneotrichosporon</taxon>
    </lineage>
</organism>
<feature type="region of interest" description="Disordered" evidence="8">
    <location>
        <begin position="1"/>
        <end position="98"/>
    </location>
</feature>
<feature type="compositionally biased region" description="Low complexity" evidence="8">
    <location>
        <begin position="54"/>
        <end position="64"/>
    </location>
</feature>
<evidence type="ECO:0000313" key="12">
    <source>
        <dbReference type="Proteomes" id="UP001222932"/>
    </source>
</evidence>
<feature type="transmembrane region" description="Helical" evidence="9">
    <location>
        <begin position="154"/>
        <end position="176"/>
    </location>
</feature>
<dbReference type="Proteomes" id="UP001222932">
    <property type="component" value="Unassembled WGS sequence"/>
</dbReference>
<name>A0AAD3Y9I1_9TREE</name>
<comment type="similarity">
    <text evidence="2">Belongs to the amino acid/polyamine transporter 2 family.</text>
</comment>
<dbReference type="PANTHER" id="PTHR22950:SF458">
    <property type="entry name" value="SODIUM-COUPLED NEUTRAL AMINO ACID TRANSPORTER 11-RELATED"/>
    <property type="match status" value="1"/>
</dbReference>
<dbReference type="PANTHER" id="PTHR22950">
    <property type="entry name" value="AMINO ACID TRANSPORTER"/>
    <property type="match status" value="1"/>
</dbReference>
<feature type="transmembrane region" description="Helical" evidence="9">
    <location>
        <begin position="277"/>
        <end position="296"/>
    </location>
</feature>
<evidence type="ECO:0000259" key="10">
    <source>
        <dbReference type="Pfam" id="PF01490"/>
    </source>
</evidence>
<dbReference type="AlphaFoldDB" id="A0AAD3Y9I1"/>
<reference evidence="11" key="1">
    <citation type="journal article" date="2023" name="BMC Genomics">
        <title>Chromosome-level genome assemblies of Cutaneotrichosporon spp. (Trichosporonales, Basidiomycota) reveal imbalanced evolution between nucleotide sequences and chromosome synteny.</title>
        <authorList>
            <person name="Kobayashi Y."/>
            <person name="Kayamori A."/>
            <person name="Aoki K."/>
            <person name="Shiwa Y."/>
            <person name="Matsutani M."/>
            <person name="Fujita N."/>
            <person name="Sugita T."/>
            <person name="Iwasaki W."/>
            <person name="Tanaka N."/>
            <person name="Takashima M."/>
        </authorList>
    </citation>
    <scope>NUCLEOTIDE SEQUENCE</scope>
    <source>
        <strain evidence="11">HIS016</strain>
    </source>
</reference>
<sequence>MPEADAYPLLPSLGSRASSRPGSRTPSRPSSRQSSRPASRGGSRDPSLSELEAGRGSSRQGSSRVLFKAPEDSHLSDDDDEGNHDQAPLLSREDRTVGRPSLENEIESFADALGDGPAARATGTLLDGIANMANSILGAGIIGLPYAIRQAGFVTGITLLIVLAVVTDWTIRLVVINAKLSGRDSYIDVMAHTFGRAGAGAVSFFQFAFAFGGMCAFNVIIGDSLPQVIAFVFPFLKEHAGLKLLVDRRFIIVLCTITVAFPLSLHRDIVKLSKSSGFALVSMGVIVCSVVFRSVGVDPSLKGSPVGAISLIRGGVFEAIGVISFAFVCHHNTMFIYKSISVPTLDRFNAVTHTSTSLSLVCCLLMSVTGYLTFTDKTEGNILNNFAADDWVINIARFCFGANMSTTIPLENYVCREVLEDCFWRGKPFSRTRHVASTCAIVFSAMFISLLTCDLGVVLEIAGGLSATALAFIFPAGAFFALTRGPWNSKQRLPAVVCVIFGTIVLLMSTGIAVSKAMRGEVSQKKCD</sequence>
<feature type="domain" description="Amino acid transporter transmembrane" evidence="10">
    <location>
        <begin position="122"/>
        <end position="512"/>
    </location>
</feature>
<comment type="subcellular location">
    <subcellularLocation>
        <location evidence="1">Membrane</location>
        <topology evidence="1">Multi-pass membrane protein</topology>
    </subcellularLocation>
</comment>
<feature type="compositionally biased region" description="Low complexity" evidence="8">
    <location>
        <begin position="8"/>
        <end position="46"/>
    </location>
</feature>